<reference evidence="3 4" key="1">
    <citation type="journal article" date="2019" name="Sci. Rep.">
        <title>Orb-weaving spider Araneus ventricosus genome elucidates the spidroin gene catalogue.</title>
        <authorList>
            <person name="Kono N."/>
            <person name="Nakamura H."/>
            <person name="Ohtoshi R."/>
            <person name="Moran D.A.P."/>
            <person name="Shinohara A."/>
            <person name="Yoshida Y."/>
            <person name="Fujiwara M."/>
            <person name="Mori M."/>
            <person name="Tomita M."/>
            <person name="Arakawa K."/>
        </authorList>
    </citation>
    <scope>NUCLEOTIDE SEQUENCE [LARGE SCALE GENOMIC DNA]</scope>
</reference>
<accession>A0A4Y2M1J7</accession>
<dbReference type="EMBL" id="BGPR01121050">
    <property type="protein sequence ID" value="GBN20384.1"/>
    <property type="molecule type" value="Genomic_DNA"/>
</dbReference>
<name>A0A4Y2M1J7_ARAVE</name>
<dbReference type="AlphaFoldDB" id="A0A4Y2M1J7"/>
<feature type="compositionally biased region" description="Polar residues" evidence="1">
    <location>
        <begin position="10"/>
        <end position="25"/>
    </location>
</feature>
<gene>
    <name evidence="2" type="ORF">AVEN_101002_1</name>
    <name evidence="3" type="ORF">AVEN_178730_1</name>
</gene>
<evidence type="ECO:0000313" key="4">
    <source>
        <dbReference type="Proteomes" id="UP000499080"/>
    </source>
</evidence>
<organism evidence="3 4">
    <name type="scientific">Araneus ventricosus</name>
    <name type="common">Orbweaver spider</name>
    <name type="synonym">Epeira ventricosa</name>
    <dbReference type="NCBI Taxonomy" id="182803"/>
    <lineage>
        <taxon>Eukaryota</taxon>
        <taxon>Metazoa</taxon>
        <taxon>Ecdysozoa</taxon>
        <taxon>Arthropoda</taxon>
        <taxon>Chelicerata</taxon>
        <taxon>Arachnida</taxon>
        <taxon>Araneae</taxon>
        <taxon>Araneomorphae</taxon>
        <taxon>Entelegynae</taxon>
        <taxon>Araneoidea</taxon>
        <taxon>Araneidae</taxon>
        <taxon>Araneus</taxon>
    </lineage>
</organism>
<keyword evidence="4" id="KW-1185">Reference proteome</keyword>
<protein>
    <submittedName>
        <fullName evidence="3">Uncharacterized protein</fullName>
    </submittedName>
</protein>
<dbReference type="Proteomes" id="UP000499080">
    <property type="component" value="Unassembled WGS sequence"/>
</dbReference>
<comment type="caution">
    <text evidence="3">The sequence shown here is derived from an EMBL/GenBank/DDBJ whole genome shotgun (WGS) entry which is preliminary data.</text>
</comment>
<evidence type="ECO:0000256" key="1">
    <source>
        <dbReference type="SAM" id="MobiDB-lite"/>
    </source>
</evidence>
<evidence type="ECO:0000313" key="2">
    <source>
        <dbReference type="EMBL" id="GBN20384.1"/>
    </source>
</evidence>
<sequence>MDERGRSRRSLSGDTLSLRSLSKNSETPHRNSGPATDVSHSQYTADWVESIRNQPNFEKRICSQISTIDAKQSTIQQFNEHLRIIQKIKGSEEEVTRWRSYITDAEKQIEKSEAALMSLGPCPIPDCIKHHDTPKDVEMEHQQVSLNYTYKSTDEFKSVPLRKAAKQCKIELRSPIKTANKFNTLMNNEKQEQVWHH</sequence>
<dbReference type="EMBL" id="BGPR01121068">
    <property type="protein sequence ID" value="GBN20444.1"/>
    <property type="molecule type" value="Genomic_DNA"/>
</dbReference>
<dbReference type="Pfam" id="PF07445">
    <property type="entry name" value="PriC"/>
    <property type="match status" value="1"/>
</dbReference>
<dbReference type="InterPro" id="IPR010890">
    <property type="entry name" value="PriC"/>
</dbReference>
<proteinExistence type="predicted"/>
<evidence type="ECO:0000313" key="3">
    <source>
        <dbReference type="EMBL" id="GBN20444.1"/>
    </source>
</evidence>
<feature type="region of interest" description="Disordered" evidence="1">
    <location>
        <begin position="1"/>
        <end position="41"/>
    </location>
</feature>